<dbReference type="NCBIfam" id="NF040521">
    <property type="entry name" value="C45_proenzyme"/>
    <property type="match status" value="1"/>
</dbReference>
<feature type="domain" description="Peptidase C45 hydrolase" evidence="1">
    <location>
        <begin position="228"/>
        <end position="400"/>
    </location>
</feature>
<organism evidence="2 3">
    <name type="scientific">Rhodovibrio salinarum</name>
    <dbReference type="NCBI Taxonomy" id="1087"/>
    <lineage>
        <taxon>Bacteria</taxon>
        <taxon>Pseudomonadati</taxon>
        <taxon>Pseudomonadota</taxon>
        <taxon>Alphaproteobacteria</taxon>
        <taxon>Rhodospirillales</taxon>
        <taxon>Rhodovibrionaceae</taxon>
        <taxon>Rhodovibrio</taxon>
    </lineage>
</organism>
<reference evidence="2" key="2">
    <citation type="journal article" date="2020" name="Microorganisms">
        <title>Osmotic Adaptation and Compatible Solute Biosynthesis of Phototrophic Bacteria as Revealed from Genome Analyses.</title>
        <authorList>
            <person name="Imhoff J.F."/>
            <person name="Rahn T."/>
            <person name="Kunzel S."/>
            <person name="Keller A."/>
            <person name="Neulinger S.C."/>
        </authorList>
    </citation>
    <scope>NUCLEOTIDE SEQUENCE</scope>
    <source>
        <strain evidence="2">DSM 9154</strain>
    </source>
</reference>
<dbReference type="InterPro" id="IPR005079">
    <property type="entry name" value="Peptidase_C45_hydrolase"/>
</dbReference>
<proteinExistence type="predicted"/>
<dbReference type="AlphaFoldDB" id="A0A934QJN0"/>
<name>A0A934QJN0_9PROT</name>
<evidence type="ECO:0000259" key="1">
    <source>
        <dbReference type="Pfam" id="PF03417"/>
    </source>
</evidence>
<dbReference type="Pfam" id="PF03417">
    <property type="entry name" value="AAT"/>
    <property type="match status" value="1"/>
</dbReference>
<dbReference type="EMBL" id="NRRE01000026">
    <property type="protein sequence ID" value="MBK1698122.1"/>
    <property type="molecule type" value="Genomic_DNA"/>
</dbReference>
<sequence length="725" mass="79318">MSLRHVETRETPADCRAESRLDVWRAGDKPFYVLSQRGRFRDLCYDHGRLLAAELEDGVFPEILATIAGDVDASPSLETGLVDSLQGAFFNRLSEDVLRSCSDEFRRGVEALETGYLRGCDRPRFGGKAVQHACVAIDGGNIATGFTRIRNYRARSREYAFWRNYVTTALTDTPAGRSYADTAAHSPHEAVPLADWLARHTGARGRRAGMGCTGFWAAPDLTADGLGLHARNFDGAFFDWNRYPVVSLIDERPDDPSYLRYAAVGTAGLIYPGGINGMNEAGLAVSLHQMSTVNFTVGDGSGAYDLAPYVQQRILRQARTLDEAVDIVRDRRHFASWTIFVSHAPSGRALRIEINGAERPADEFQRLFGDTYVKRIEASAPAERMVQTNHFLADKLKERHAFFDDAHFTSSVGKWLETRARMTTATTRLTEATDAKTLDTPNALALLADHHDAAAGGAQRSFGRTICKAYSLMSSLMRAHPDRDAGGDELWFTVGATGGVTPGPHTPLVGFGIDWEKLQVTGKGVEVATTASEGELTAMRAYVSAFQAHDRPRQPDGQFFRRQPTAAEMQKIRHVALAELDRAVAAAEATGLSDPTFRYIRARLRHAAALASSGTERTQLLNGAGEDWARLRGMSADNGVAMTDWERALIHLLSAATAAAGDRGQQDKVADWLEAGGAYLKQVAQAEFGDGPVHQDIKTWRKVMASIDADGPDAELPEIDFVTVE</sequence>
<protein>
    <recommendedName>
        <fullName evidence="1">Peptidase C45 hydrolase domain-containing protein</fullName>
    </recommendedName>
</protein>
<keyword evidence="3" id="KW-1185">Reference proteome</keyword>
<reference evidence="2" key="1">
    <citation type="submission" date="2017-08" db="EMBL/GenBank/DDBJ databases">
        <authorList>
            <person name="Imhoff J.F."/>
            <person name="Rahn T."/>
            <person name="Kuenzel S."/>
            <person name="Neulinger S.C."/>
        </authorList>
    </citation>
    <scope>NUCLEOTIDE SEQUENCE</scope>
    <source>
        <strain evidence="2">DSM 9154</strain>
    </source>
</reference>
<accession>A0A934QJN0</accession>
<comment type="caution">
    <text evidence="2">The sequence shown here is derived from an EMBL/GenBank/DDBJ whole genome shotgun (WGS) entry which is preliminary data.</text>
</comment>
<dbReference type="RefSeq" id="WP_027288741.1">
    <property type="nucleotide sequence ID" value="NZ_NRRE01000026.1"/>
</dbReference>
<dbReference type="Proteomes" id="UP000778970">
    <property type="component" value="Unassembled WGS sequence"/>
</dbReference>
<dbReference type="InterPro" id="IPR047794">
    <property type="entry name" value="C45_proenzyme-like"/>
</dbReference>
<gene>
    <name evidence="2" type="ORF">CKO21_12815</name>
</gene>
<evidence type="ECO:0000313" key="3">
    <source>
        <dbReference type="Proteomes" id="UP000778970"/>
    </source>
</evidence>
<evidence type="ECO:0000313" key="2">
    <source>
        <dbReference type="EMBL" id="MBK1698122.1"/>
    </source>
</evidence>
<dbReference type="Gene3D" id="3.60.60.10">
    <property type="entry name" value="Penicillin V Acylase, Chain A"/>
    <property type="match status" value="1"/>
</dbReference>